<feature type="region of interest" description="Disordered" evidence="6">
    <location>
        <begin position="1811"/>
        <end position="1835"/>
    </location>
</feature>
<evidence type="ECO:0000256" key="5">
    <source>
        <dbReference type="ARBA" id="ARBA00023273"/>
    </source>
</evidence>
<dbReference type="InterPro" id="IPR013783">
    <property type="entry name" value="Ig-like_fold"/>
</dbReference>
<comment type="subcellular location">
    <subcellularLocation>
        <location evidence="1">Cell projection</location>
        <location evidence="1">Cilium</location>
    </subcellularLocation>
    <subcellularLocation>
        <location evidence="2">Cytoplasm</location>
    </subcellularLocation>
</comment>
<dbReference type="PANTHER" id="PTHR23053:SF0">
    <property type="entry name" value="HYDROCEPHALUS-INDUCING PROTEIN HOMOLOG"/>
    <property type="match status" value="1"/>
</dbReference>
<evidence type="ECO:0000313" key="8">
    <source>
        <dbReference type="Proteomes" id="UP000515145"/>
    </source>
</evidence>
<dbReference type="CTD" id="54768"/>
<feature type="region of interest" description="Disordered" evidence="6">
    <location>
        <begin position="2313"/>
        <end position="2339"/>
    </location>
</feature>
<evidence type="ECO:0000256" key="1">
    <source>
        <dbReference type="ARBA" id="ARBA00004138"/>
    </source>
</evidence>
<feature type="compositionally biased region" description="Low complexity" evidence="6">
    <location>
        <begin position="1314"/>
        <end position="1325"/>
    </location>
</feature>
<dbReference type="InterPro" id="IPR027417">
    <property type="entry name" value="P-loop_NTPase"/>
</dbReference>
<dbReference type="PROSITE" id="PS50202">
    <property type="entry name" value="MSP"/>
    <property type="match status" value="1"/>
</dbReference>
<evidence type="ECO:0000313" key="9">
    <source>
        <dbReference type="RefSeq" id="XP_028264540.1"/>
    </source>
</evidence>
<dbReference type="InterPro" id="IPR053879">
    <property type="entry name" value="HYDIN_VesB_CFA65-like_Ig"/>
</dbReference>
<feature type="region of interest" description="Disordered" evidence="6">
    <location>
        <begin position="2125"/>
        <end position="2256"/>
    </location>
</feature>
<keyword evidence="3" id="KW-0963">Cytoplasm</keyword>
<dbReference type="Gene3D" id="3.40.50.300">
    <property type="entry name" value="P-loop containing nucleotide triphosphate hydrolases"/>
    <property type="match status" value="1"/>
</dbReference>
<dbReference type="Pfam" id="PF22544">
    <property type="entry name" value="HYDIN_VesB_CFA65-like_Ig"/>
    <property type="match status" value="5"/>
</dbReference>
<feature type="compositionally biased region" description="Basic and acidic residues" evidence="6">
    <location>
        <begin position="2471"/>
        <end position="2495"/>
    </location>
</feature>
<feature type="compositionally biased region" description="Acidic residues" evidence="6">
    <location>
        <begin position="2436"/>
        <end position="2449"/>
    </location>
</feature>
<name>A0A6P7I8P0_9TELE</name>
<feature type="compositionally biased region" description="Basic and acidic residues" evidence="6">
    <location>
        <begin position="2125"/>
        <end position="2155"/>
    </location>
</feature>
<reference evidence="9" key="1">
    <citation type="submission" date="2025-08" db="UniProtKB">
        <authorList>
            <consortium name="RefSeq"/>
        </authorList>
    </citation>
    <scope>IDENTIFICATION</scope>
</reference>
<feature type="region of interest" description="Disordered" evidence="6">
    <location>
        <begin position="1303"/>
        <end position="1341"/>
    </location>
</feature>
<organism evidence="8 9">
    <name type="scientific">Parambassis ranga</name>
    <name type="common">Indian glassy fish</name>
    <dbReference type="NCBI Taxonomy" id="210632"/>
    <lineage>
        <taxon>Eukaryota</taxon>
        <taxon>Metazoa</taxon>
        <taxon>Chordata</taxon>
        <taxon>Craniata</taxon>
        <taxon>Vertebrata</taxon>
        <taxon>Euteleostomi</taxon>
        <taxon>Actinopterygii</taxon>
        <taxon>Neopterygii</taxon>
        <taxon>Teleostei</taxon>
        <taxon>Neoteleostei</taxon>
        <taxon>Acanthomorphata</taxon>
        <taxon>Ovalentaria</taxon>
        <taxon>Ambassidae</taxon>
        <taxon>Parambassis</taxon>
    </lineage>
</organism>
<evidence type="ECO:0000259" key="7">
    <source>
        <dbReference type="PROSITE" id="PS50202"/>
    </source>
</evidence>
<dbReference type="RefSeq" id="XP_028264540.1">
    <property type="nucleotide sequence ID" value="XM_028408739.1"/>
</dbReference>
<dbReference type="InterPro" id="IPR000535">
    <property type="entry name" value="MSP_dom"/>
</dbReference>
<sequence>MSTTYPMRVSLLCNKKLVREDEPRWVTPSVFSQEMQQSTEERFSNITEVHPPHVLELLDMAAHHKISTVDMDQALFQPYPSKLVFQNFIPAQTYKLPLLLLNNDKVLRQVKLEQQDSQYFHVVGPENAGSKVAPGMSTTFTVIFTPQESKDYHHRLVCVTERERFEVPIHAIGPRAILDIQDEFHLPVCAVKAGTEKTHFVRNIGNSMAKFSLHTQRPFSVTPSNGTLDVGEGMQVTVSFNPMTVGDHRENLLLHYHTGEDVYIRLCGSCTELDIRLQPDFVWFNKTYISLASKYIVTLTNTSEVCLQYRWKVWPNQHEEDPSFLRERLNVQEKDKEEEERLQRLFESNPAATHQLPPLSRTLQEHRSQASNQDHLLALSNSCIIVEPAEGEIWPRMATQFHIVFKPEEAKLYQQTLFCDVTGRELCLPLTIKGEGLGPKLQLNYYLMNMKDVFIDDENCYEVQVSNTGLIDAPFRLSHPDTTFGRCFSFSPEEAVVPPGACQIVEITFHSRTLGTFSEDLLLTVRGHPEPLTLTFRGCVTGPTFHFDVIDLEFGDVAFGFPQTKTCILSNTSFVPMTFALHFLGNGKGSPSVSSDQQVSELSRKNWQGHTAEDHRPRPVEFTASPAAGTVPAMSDVTIKVTLCSNTVRRYWEAMVVDVEGVGKQISALPINARCVVPEIVVEPAVLDFQRCFLNHHYEQKVRLTNPSILPACYGMLNQEHEESPSLLFSSSAPRGVILPGSLEELPVSLLVKAIGIQHRILRIAVFGSLQPPMEVVLSCIGQGPVVHVQSRLDFGRIPVLTDIAKALRLSNQSPIPAHFTAHMSHRGSAWCVEPSEGEVPPGSQLDLRVVAHLKDTLPFQDQLMVSIQDSQTHSVRLSATGTGSTIVTDRPFAPSLDLGTHFSHEPCQYHFKLINLGQRVHLMYWRLDSIVSSKTPKGKRSFLPPISSSKQRDCLNNTSSVSTSGEKPVFSLSPCRVELFPGCSADMVLTGYSDSPKIVHERLVCHGKIGSQSSQEQIMSVDVTCRFVAPVFSISSKRLNFYIKKDKGTSLLPLYEKLVLKNVSYLSLSMELSLVKPFFLCEAPGDQSLTTTKSLVVGDQKQAELWVCFNPALYRDRVSQIVDEVLVINYMGHPQKDVVELHAEVHYPNLYFSTTTVDFGCVVNCTETSKVITITNCSPVPVSYSWVFLDDQKHSDNRVLEAFDILPMFGTLQPGDHQAVTFIFYGDENVSREMVAQCEVEDGPVYEVTLRGETSVISYSLNPAHLDFGLLVFHCVGEAVVTLKNTGKIGFKFSITHSQKGEEEDGAGVQMKAQGETGQQTDAQQQEDTEQNENGQEVRPGWPVVFPAVGHIDVGAEQSLRVLYLPGIPEVFRKHLQLQVAFLPPQDITLTGVGVFPRIRLNLPQNMSEECYGEVVEQASAAVEAERVRGEATTATQAVCTFTYEELLHMEVERLLVKENALAVSGILLELRELQGLPVKWHRLSKFHLPEYVLDFGFVILGKVVSHTVKITNSELIPVSFQAICKRLEGTGFTAEFERVKNLPHDETHTFTVKFDPRGAKLGMGDTNVVLPIQVTGGPVVPVRLCAVVTMPAVTVSTETLQFDTVHCGMCQMKTIQLLNNELVPCYWKMAEGVKLLKKVDKSLSLFERKKVLQEPQPPPAVFEMVPCSGMLLPSERVNVHVKFSPTEGCAYKRQIVVHVAESTQQVVVTAEGQGEEPKLEFSPAILELGPCFPATTEAEAEVTVKNPCSYPIEFYSLEFDTVYLKEETILRLMQGYDENNMLLLPPRTPGEGLPQELLDYYNDYCSKSKEDEEDFGEDEDEKEKSKQSHPAEQFLDLARERGSVRLGELEMTPVSRVIARHMGVDMSPEGLAALNRRGIAVIVYGAPLTDKSSTAATVAWFYGAACLSVDAVVTDVLINGTSPVGLRARQLYDSAAALYAQKKAEEAASLDTTEGLQKPTEDSCSENGSMIHLKTQNTHIALSLGGDVTSLSSLLPEQLLVDILAERFQSSDCHRGIVIDGLESVYTQCTSSTLQVVLKAFNNRKHIYIVNLFDSYAALKEAEANLQKERADREKQWLQQLDEEGYDALPEEDKKRITQQLTEKQQQQKLRKCEQQEKEQEEKRQQKELQKQKEEGLKKKSKKGGKDSKEVSKKKSSGALNGQRMSPCNTSKESLVDAKEQQPNEVQSSSKHTEETKTSNAEPPQPTDKQEKEKDGQQMSSCNNDSTQDSLVETKEQQNLNDPAIKLPQKEEVKKIHIMSPQPVDKLEGENSSVDELQVKFSNYEQSQAQVEHILHHWDRTLGLLLVPLPSEEAPSAPDDATTEKQSPAGKRSRKINKTLSPLPSQAVATDIVSSPDIIPHIVLKVTGKDHQSATQELLKCSTLPPLDELLDDLGIGPSGPPIPPPTTFSIVTFPKHREQANIQQTCFTFLNNQDEEKEEDKEEDDRASEKAVATASKSRGKISSKDTTAPKDKDKKNRESQRSRKRPPDKTKAKNTDCVFVVHSLTTCRWVVPAGGEVVLKIWFYSETQGTFEQTFNFELVGTQRQYQLVCRGIATYPTISKDYKTLFAFSKTALQMKEGLQKTYIIQPGYFEFGPLLCSKSRDRYKENKYPENTEKLVIHNHSGLAAEVQFRFQHDTQATTYLLDPPAMSLDPGQKKELTVWAYPTKVGQMTDSLVCHIKDNPELVIINLSCWGVRPELELEHRHFNFDKILLHRTGTESRNVLMHNKTALPVSWRLQGVEELGDCFIVPQDQGTILPNSSASLTMYFKPRRPLDIKKIIRLEVSDVQKILGVVHTENIQVTAECYDIALDITPGGCLDFGTVRVFEEVGQSLKLKNRGKYPVAYKFSLQQTDLTQPKLQSMFTVSPEGGTLMPKEKSTTVHVLCRPTTELLIKEQPFLQCQMIEPSIGNGGQTIAKLDIKVSVQAVYSRYKITPAYDINFGPVVNGCKKTQSFTIENSGVYETSFTISRLSTDPLLEKRPGVPEENPSGRPAGANAKLRRESVQKDVHIAQNRLTVGVFSVFPCTGTLQPGCQQLVTVECVAEQLGTWNQDLLIHINGRNPSDHPDGIPYRLLAEVCKPGILTDIASIFEEHHLCHTSSQLSSEEFCSAESIFVLDENKFIFNKVLVGQTAQARFKLSNNSKVPCMLSMAIRYGGAKMAQNIEVFDLPSTTLSIPSQSHAFAVVNFTPQTMQLYRAVFEATVDGSSKMTPTPNVKVLEFKLMGEGTLPSVCVVRPVLRDSGGSPVLQFRRASVGRRHTLPLVLQNDGNVTAQVQIDMLDKHGVFTLKAAPGNTCSSIQTTELEGSASSEHQFVHRAILTLHDNQQVELEVSFCSDKPLRVNAKISLQVEGNHYSNTTIQVKGEAYQEIVSLLNISRSSQEIEDEENEGNYEVLNFGDCHVGCSYQESFTMANHSSSQAVKFEWSPSGPNIAFSPKVGHLHAGCSKEVTVTFTSTQPVTLTSKSMKCKICVVEFQQPSDQVADWDDRKRTVQWLSSSKLDSEGLQQLTDPEPPCTVVEGSQWELELRVSGVCDYVKFSCDTDTIHFKDTMLYQSRLHHVNIVNKGNVKVEFSWSVLMDPISNTVHDGTSTSRPSSKSAGTLTVARPTTALASVMNLLAGNLELPSFSVEPNLGVINPGATQSFSVRFSPLEVAQFQGRLCCSIPNLLDGYQAPCILTCGRCLLPHCHFDLKDSDYISGGRRSLKFRAPLDPNTRVLEFNGIGVSAPSTRCFTVLNPTSKLYSFKWICEDRESSQFCCLTPSGTIQPGKKVEMCFEYTAEQIDTVESFWSFVIESLSLSICFLFVGTSREPHVYLERPHLDFGELLLGRKVEQTVNLVNREEEPFHYVVLPSSLVCEDQQSSLVVQPMTGTVAPNDRLPLSVSYTPSSEGHVSFRLVLRVKRKSVSLTLTVKADCFAMNVSVQVENPKGGLKEIIPNHQDSLDFGKVGVLEQSTFSFLVSNLARFNLEVTFDLTGPPEVLQHLEVKPQNVAMVMVGKQLQSSLFFCPKSTCSLQDVRLIIRVKHGPTFTFALKGRAVAPTLEFSFTKFNFGKRLLYFPGMVPASQTLAISNKGKMDISIHSQFKNTEYLEMDFQPGVLSPGAVMELPITFYPREACQYHEELPFILNNCFQKQVDILGQGVGIKLEVEDPRERKLRLVSLTVGQKVKKRVVLVNRSSVDLAFTLMLNTDIPQDLKDLSLSPAGELKLKSNGGLCTVELQFSPRQHLPPFTAELQADFAGFLHPLLTIQGSCQDVQVLLDQNYLSFGAVVQRCQIRKKIVMMNTGDLGARFHWNTEAFPAEVSITPVDGYIGPGVDIPCEVTFAPVELSNDTRYENLSCFVVGSSSPITLTVTGSCITASTGKEVVNFACDVRSCHTQTLFVLNPTSRRCTIRPVIEGEQWSAALFVTFEPNQKNTYDVTYRPLTMTAEGKKHQGSVFFSFPDGIGILYSMQGTADPPKAEDTIVHELPAKSHHSSLLPVHNWLSRQQRFRVLIETVKPEKVDASVSISGVEFIEVPAQDKRDYKLSFFTYKEGHYNIKVTFCNEATGEYLFYLVNFKATSPGVLSTIELVTAVRRTASAGVQVENPLAASVCLTTECKCPDISAPAQHIVPGQSKCVLSFEYQPLREGESTTQLTLFSSDLGYFRYDLILKALPPPPEKTVHFNTSLGSSHSVLAKFMNYTRVKAEYSCKTDCPDFIVDKSVTVPPGFQAGSEASVEVCFESHQLGEVRGQLNLSSGTGGEYVFPLHGVCVPPKAQGPFVIKSGRNIMIPFKNVFLQTTAFSYQVDNPSFTVKGVDSMPSKKTQNILVSFNAPPGSPGPWFGSMTVFSQRFEGHKKPCSWVFYLKGYRPESS</sequence>
<keyword evidence="4" id="KW-0969">Cilium</keyword>
<dbReference type="Gene3D" id="2.60.40.10">
    <property type="entry name" value="Immunoglobulins"/>
    <property type="match status" value="24"/>
</dbReference>
<feature type="region of interest" description="Disordered" evidence="6">
    <location>
        <begin position="2435"/>
        <end position="2495"/>
    </location>
</feature>
<evidence type="ECO:0000256" key="6">
    <source>
        <dbReference type="SAM" id="MobiDB-lite"/>
    </source>
</evidence>
<dbReference type="Proteomes" id="UP000515145">
    <property type="component" value="Chromosome 6"/>
</dbReference>
<feature type="compositionally biased region" description="Polar residues" evidence="6">
    <location>
        <begin position="2160"/>
        <end position="2175"/>
    </location>
</feature>
<proteinExistence type="predicted"/>
<feature type="domain" description="MSP" evidence="7">
    <location>
        <begin position="2813"/>
        <end position="2929"/>
    </location>
</feature>
<feature type="compositionally biased region" description="Polar residues" evidence="6">
    <location>
        <begin position="2219"/>
        <end position="2243"/>
    </location>
</feature>
<dbReference type="InterPro" id="IPR033768">
    <property type="entry name" value="Hydin_ADK"/>
</dbReference>
<evidence type="ECO:0000256" key="2">
    <source>
        <dbReference type="ARBA" id="ARBA00004496"/>
    </source>
</evidence>
<dbReference type="Pfam" id="PF17213">
    <property type="entry name" value="Hydin_ADK"/>
    <property type="match status" value="2"/>
</dbReference>
<dbReference type="InParanoid" id="A0A6P7I8P0"/>
<accession>A0A6P7I8P0</accession>
<dbReference type="GO" id="GO:1904158">
    <property type="term" value="P:axonemal central apparatus assembly"/>
    <property type="evidence" value="ECO:0007669"/>
    <property type="project" value="TreeGrafter"/>
</dbReference>
<keyword evidence="5" id="KW-0966">Cell projection</keyword>
<dbReference type="InterPro" id="IPR033305">
    <property type="entry name" value="Hydin-like"/>
</dbReference>
<gene>
    <name evidence="9" type="primary">hydin</name>
</gene>
<dbReference type="PANTHER" id="PTHR23053">
    <property type="entry name" value="DLEC1 DELETED IN LUNG AND ESOPHAGEAL CANCER 1"/>
    <property type="match status" value="1"/>
</dbReference>
<feature type="region of interest" description="Disordered" evidence="6">
    <location>
        <begin position="2980"/>
        <end position="3001"/>
    </location>
</feature>
<feature type="compositionally biased region" description="Acidic residues" evidence="6">
    <location>
        <begin position="1813"/>
        <end position="1823"/>
    </location>
</feature>
<protein>
    <submittedName>
        <fullName evidence="9">Hydrocephalus-inducing protein homolog</fullName>
    </submittedName>
</protein>
<dbReference type="GO" id="GO:0005930">
    <property type="term" value="C:axoneme"/>
    <property type="evidence" value="ECO:0007669"/>
    <property type="project" value="TreeGrafter"/>
</dbReference>
<dbReference type="GeneID" id="114437805"/>
<keyword evidence="8" id="KW-1185">Reference proteome</keyword>
<dbReference type="GO" id="GO:0003341">
    <property type="term" value="P:cilium movement"/>
    <property type="evidence" value="ECO:0007669"/>
    <property type="project" value="TreeGrafter"/>
</dbReference>
<dbReference type="OrthoDB" id="442692at2759"/>
<evidence type="ECO:0000256" key="3">
    <source>
        <dbReference type="ARBA" id="ARBA00022490"/>
    </source>
</evidence>
<evidence type="ECO:0000256" key="4">
    <source>
        <dbReference type="ARBA" id="ARBA00023069"/>
    </source>
</evidence>